<evidence type="ECO:0000313" key="1">
    <source>
        <dbReference type="EMBL" id="GAG95658.1"/>
    </source>
</evidence>
<proteinExistence type="predicted"/>
<sequence>MRKIGGQYNEDEVVLDYFKGKPHGFVVDVGAGDGVRNSNTFCLVWKRWSGILIEPEP</sequence>
<organism evidence="1">
    <name type="scientific">marine sediment metagenome</name>
    <dbReference type="NCBI Taxonomy" id="412755"/>
    <lineage>
        <taxon>unclassified sequences</taxon>
        <taxon>metagenomes</taxon>
        <taxon>ecological metagenomes</taxon>
    </lineage>
</organism>
<comment type="caution">
    <text evidence="1">The sequence shown here is derived from an EMBL/GenBank/DDBJ whole genome shotgun (WGS) entry which is preliminary data.</text>
</comment>
<gene>
    <name evidence="1" type="ORF">S01H4_48970</name>
</gene>
<evidence type="ECO:0008006" key="2">
    <source>
        <dbReference type="Google" id="ProtNLM"/>
    </source>
</evidence>
<accession>X1CHA3</accession>
<protein>
    <recommendedName>
        <fullName evidence="2">Methyltransferase FkbM domain-containing protein</fullName>
    </recommendedName>
</protein>
<feature type="non-terminal residue" evidence="1">
    <location>
        <position position="57"/>
    </location>
</feature>
<dbReference type="EMBL" id="BART01027651">
    <property type="protein sequence ID" value="GAG95658.1"/>
    <property type="molecule type" value="Genomic_DNA"/>
</dbReference>
<dbReference type="AlphaFoldDB" id="X1CHA3"/>
<name>X1CHA3_9ZZZZ</name>
<reference evidence="1" key="1">
    <citation type="journal article" date="2014" name="Front. Microbiol.">
        <title>High frequency of phylogenetically diverse reductive dehalogenase-homologous genes in deep subseafloor sedimentary metagenomes.</title>
        <authorList>
            <person name="Kawai M."/>
            <person name="Futagami T."/>
            <person name="Toyoda A."/>
            <person name="Takaki Y."/>
            <person name="Nishi S."/>
            <person name="Hori S."/>
            <person name="Arai W."/>
            <person name="Tsubouchi T."/>
            <person name="Morono Y."/>
            <person name="Uchiyama I."/>
            <person name="Ito T."/>
            <person name="Fujiyama A."/>
            <person name="Inagaki F."/>
            <person name="Takami H."/>
        </authorList>
    </citation>
    <scope>NUCLEOTIDE SEQUENCE</scope>
    <source>
        <strain evidence="1">Expedition CK06-06</strain>
    </source>
</reference>